<dbReference type="Pfam" id="PF00877">
    <property type="entry name" value="NLPC_P60"/>
    <property type="match status" value="1"/>
</dbReference>
<evidence type="ECO:0000256" key="3">
    <source>
        <dbReference type="ARBA" id="ARBA00022801"/>
    </source>
</evidence>
<gene>
    <name evidence="7" type="ORF">SAMN05661109_00663</name>
</gene>
<dbReference type="InterPro" id="IPR051794">
    <property type="entry name" value="PG_Endopeptidase_C40"/>
</dbReference>
<feature type="region of interest" description="Disordered" evidence="5">
    <location>
        <begin position="151"/>
        <end position="179"/>
    </location>
</feature>
<dbReference type="Gene3D" id="3.90.1720.10">
    <property type="entry name" value="endopeptidase domain like (from Nostoc punctiforme)"/>
    <property type="match status" value="1"/>
</dbReference>
<keyword evidence="4" id="KW-0788">Thiol protease</keyword>
<keyword evidence="8" id="KW-1185">Reference proteome</keyword>
<dbReference type="GO" id="GO:0008234">
    <property type="term" value="F:cysteine-type peptidase activity"/>
    <property type="evidence" value="ECO:0007669"/>
    <property type="project" value="UniProtKB-KW"/>
</dbReference>
<dbReference type="AlphaFoldDB" id="A0A1H9QTP8"/>
<keyword evidence="3 7" id="KW-0378">Hydrolase</keyword>
<accession>A0A1H9QTP8</accession>
<evidence type="ECO:0000256" key="2">
    <source>
        <dbReference type="ARBA" id="ARBA00022670"/>
    </source>
</evidence>
<dbReference type="InterPro" id="IPR038765">
    <property type="entry name" value="Papain-like_cys_pep_sf"/>
</dbReference>
<dbReference type="PROSITE" id="PS51935">
    <property type="entry name" value="NLPC_P60"/>
    <property type="match status" value="1"/>
</dbReference>
<reference evidence="8" key="1">
    <citation type="submission" date="2016-10" db="EMBL/GenBank/DDBJ databases">
        <authorList>
            <person name="Varghese N."/>
            <person name="Submissions S."/>
        </authorList>
    </citation>
    <scope>NUCLEOTIDE SEQUENCE [LARGE SCALE GENOMIC DNA]</scope>
    <source>
        <strain evidence="8">DSM 20524</strain>
    </source>
</reference>
<evidence type="ECO:0000259" key="6">
    <source>
        <dbReference type="PROSITE" id="PS51935"/>
    </source>
</evidence>
<keyword evidence="2" id="KW-0645">Protease</keyword>
<dbReference type="GO" id="GO:0006508">
    <property type="term" value="P:proteolysis"/>
    <property type="evidence" value="ECO:0007669"/>
    <property type="project" value="UniProtKB-KW"/>
</dbReference>
<dbReference type="PANTHER" id="PTHR47359">
    <property type="entry name" value="PEPTIDOGLYCAN DL-ENDOPEPTIDASE CWLO"/>
    <property type="match status" value="1"/>
</dbReference>
<dbReference type="InterPro" id="IPR000064">
    <property type="entry name" value="NLP_P60_dom"/>
</dbReference>
<sequence>MIDLVSPVRTILSHMPQHFTAPPPISQVPPFKAVGTVAELTDGDPSGFYRRLGELADEGFTIETTTAQALLLTGACAMDLWNLAQEFIREAMLKAPALSSPVVALQLAMYGVECVGRAYGRVQRWERELDPLAEVLEQRAAIPVEQHINSYSPALDSPPASSTAPAELASAAETHQAPVESGDNAVGKAAVAAAKSQLGTPYVWGGSQPGGFDCSGLTSWSYAQAGLEIPRTAENQTVGQQVSADQLQEGDLVVWDGHVAMYAGDGQMIEAGDPVQVSPLRTENIGMPFKGFWRPAA</sequence>
<dbReference type="RefSeq" id="WP_177178082.1">
    <property type="nucleotide sequence ID" value="NZ_CP047199.1"/>
</dbReference>
<dbReference type="SUPFAM" id="SSF54001">
    <property type="entry name" value="Cysteine proteinases"/>
    <property type="match status" value="1"/>
</dbReference>
<organism evidence="7 8">
    <name type="scientific">Corynebacterium cystitidis DSM 20524</name>
    <dbReference type="NCBI Taxonomy" id="1121357"/>
    <lineage>
        <taxon>Bacteria</taxon>
        <taxon>Bacillati</taxon>
        <taxon>Actinomycetota</taxon>
        <taxon>Actinomycetes</taxon>
        <taxon>Mycobacteriales</taxon>
        <taxon>Corynebacteriaceae</taxon>
        <taxon>Corynebacterium</taxon>
    </lineage>
</organism>
<evidence type="ECO:0000313" key="8">
    <source>
        <dbReference type="Proteomes" id="UP000198929"/>
    </source>
</evidence>
<evidence type="ECO:0000256" key="5">
    <source>
        <dbReference type="SAM" id="MobiDB-lite"/>
    </source>
</evidence>
<feature type="domain" description="NlpC/P60" evidence="6">
    <location>
        <begin position="184"/>
        <end position="297"/>
    </location>
</feature>
<dbReference type="PANTHER" id="PTHR47359:SF3">
    <property type="entry name" value="NLP_P60 DOMAIN-CONTAINING PROTEIN-RELATED"/>
    <property type="match status" value="1"/>
</dbReference>
<name>A0A1H9QTP8_9CORY</name>
<protein>
    <submittedName>
        <fullName evidence="7">Cell wall-associated hydrolase, NlpC family</fullName>
    </submittedName>
</protein>
<evidence type="ECO:0000256" key="1">
    <source>
        <dbReference type="ARBA" id="ARBA00007074"/>
    </source>
</evidence>
<comment type="similarity">
    <text evidence="1">Belongs to the peptidase C40 family.</text>
</comment>
<dbReference type="STRING" id="1121357.SAMN05661109_00663"/>
<evidence type="ECO:0000313" key="7">
    <source>
        <dbReference type="EMBL" id="SER63800.1"/>
    </source>
</evidence>
<dbReference type="EMBL" id="FOGQ01000002">
    <property type="protein sequence ID" value="SER63800.1"/>
    <property type="molecule type" value="Genomic_DNA"/>
</dbReference>
<proteinExistence type="inferred from homology"/>
<dbReference type="Proteomes" id="UP000198929">
    <property type="component" value="Unassembled WGS sequence"/>
</dbReference>
<evidence type="ECO:0000256" key="4">
    <source>
        <dbReference type="ARBA" id="ARBA00022807"/>
    </source>
</evidence>